<feature type="compositionally biased region" description="Low complexity" evidence="1">
    <location>
        <begin position="434"/>
        <end position="446"/>
    </location>
</feature>
<proteinExistence type="predicted"/>
<feature type="region of interest" description="Disordered" evidence="1">
    <location>
        <begin position="422"/>
        <end position="446"/>
    </location>
</feature>
<evidence type="ECO:0000313" key="2">
    <source>
        <dbReference type="EMBL" id="KXZ47323.1"/>
    </source>
</evidence>
<feature type="compositionally biased region" description="Gly residues" evidence="1">
    <location>
        <begin position="314"/>
        <end position="330"/>
    </location>
</feature>
<organism evidence="2 3">
    <name type="scientific">Gonium pectorale</name>
    <name type="common">Green alga</name>
    <dbReference type="NCBI Taxonomy" id="33097"/>
    <lineage>
        <taxon>Eukaryota</taxon>
        <taxon>Viridiplantae</taxon>
        <taxon>Chlorophyta</taxon>
        <taxon>core chlorophytes</taxon>
        <taxon>Chlorophyceae</taxon>
        <taxon>CS clade</taxon>
        <taxon>Chlamydomonadales</taxon>
        <taxon>Volvocaceae</taxon>
        <taxon>Gonium</taxon>
    </lineage>
</organism>
<gene>
    <name evidence="2" type="ORF">GPECTOR_36g47</name>
</gene>
<evidence type="ECO:0008006" key="4">
    <source>
        <dbReference type="Google" id="ProtNLM"/>
    </source>
</evidence>
<protein>
    <recommendedName>
        <fullName evidence="4">MYND-type domain-containing protein</fullName>
    </recommendedName>
</protein>
<dbReference type="AlphaFoldDB" id="A0A150GC33"/>
<feature type="region of interest" description="Disordered" evidence="1">
    <location>
        <begin position="849"/>
        <end position="893"/>
    </location>
</feature>
<feature type="compositionally biased region" description="Gly residues" evidence="1">
    <location>
        <begin position="1041"/>
        <end position="1051"/>
    </location>
</feature>
<accession>A0A150GC33</accession>
<comment type="caution">
    <text evidence="2">The sequence shown here is derived from an EMBL/GenBank/DDBJ whole genome shotgun (WGS) entry which is preliminary data.</text>
</comment>
<reference evidence="3" key="1">
    <citation type="journal article" date="2016" name="Nat. Commun.">
        <title>The Gonium pectorale genome demonstrates co-option of cell cycle regulation during the evolution of multicellularity.</title>
        <authorList>
            <person name="Hanschen E.R."/>
            <person name="Marriage T.N."/>
            <person name="Ferris P.J."/>
            <person name="Hamaji T."/>
            <person name="Toyoda A."/>
            <person name="Fujiyama A."/>
            <person name="Neme R."/>
            <person name="Noguchi H."/>
            <person name="Minakuchi Y."/>
            <person name="Suzuki M."/>
            <person name="Kawai-Toyooka H."/>
            <person name="Smith D.R."/>
            <person name="Sparks H."/>
            <person name="Anderson J."/>
            <person name="Bakaric R."/>
            <person name="Luria V."/>
            <person name="Karger A."/>
            <person name="Kirschner M.W."/>
            <person name="Durand P.M."/>
            <person name="Michod R.E."/>
            <person name="Nozaki H."/>
            <person name="Olson B.J."/>
        </authorList>
    </citation>
    <scope>NUCLEOTIDE SEQUENCE [LARGE SCALE GENOMIC DNA]</scope>
    <source>
        <strain evidence="3">NIES-2863</strain>
    </source>
</reference>
<feature type="region of interest" description="Disordered" evidence="1">
    <location>
        <begin position="1035"/>
        <end position="1057"/>
    </location>
</feature>
<evidence type="ECO:0000313" key="3">
    <source>
        <dbReference type="Proteomes" id="UP000075714"/>
    </source>
</evidence>
<evidence type="ECO:0000256" key="1">
    <source>
        <dbReference type="SAM" id="MobiDB-lite"/>
    </source>
</evidence>
<keyword evidence="3" id="KW-1185">Reference proteome</keyword>
<feature type="region of interest" description="Disordered" evidence="1">
    <location>
        <begin position="310"/>
        <end position="330"/>
    </location>
</feature>
<name>A0A150GC33_GONPE</name>
<dbReference type="Proteomes" id="UP000075714">
    <property type="component" value="Unassembled WGS sequence"/>
</dbReference>
<sequence length="1057" mass="105935">MGALRPVSRVLAAATWPLEPPEAVRTDAAATVTMSTSAGAAAGTPSAISGATEAQADSGQWGTQRQEALASIPHLAPLVQAFSLVGSCATCIQEAHSDAQALQRSGGDAADGSLGVAAAAQRLRDRGGQLYRLLVSELYDSQVLEHGARLLLLWLLAPGSAGRGQRASGPESPDSQVILTLCTGIADVACSLVGAYFDTAGPSLGVCGTAASRPDVPPPPWGHCTQYLALANAVSALAAAGFGGGCGEGNGTYGMPPELAAAAGILRRPQECGADGDDGFTFLTIEKPALLLETLLAMLEMQLDCGAGRMQPGDSGGSGGSGGSGCGGGDGGTATTSGSCGISRAGLWSFIVSPRVAHHLCMRIADLAIASGQEGQEAGGAGASAGRQQRALSRRRLLPADCAWPVAARALVAARGLALGPMRSQRRAGTTSRPLDPQLDPGSGLDPGPLLPAEYWRAVVRLLRMDVTPRGADTLLVRRVAHLLVVPDMATTMSTGPSASVAAAFTSGLVAGLERCSRFLGSSSDPDDVDIVGGLLLPALGTQPRFFPHMLAFGPPGEVAPLLSTLAKLLHRCVDEAEEAAARAQRAAAAAERAALRLPNSASRGVTAGGGGAAVESRRVYGNLVRLANNMEHAAGPLICDPRLFMALGPSGPEAKARPQLRQLLSLLVQRWLPPLSRAALLAPRLPGAGSYNDGDLYGITAGSLKFVAMVMFGAADGTRLGPLTAIAATDGGAADSANAAPTSASAGASAGPAAAGAAVGTAAAAGGSGPTAPYTAAAEGWRRWLRSDGCGQRLLQVLGLILCNLHSVEWSPGRATNFLNALLAAAVAEPDALRTELRAAAAAVEAAEAADAPSGSGGGGHNAERRRGTGAGGSGGRRPAPAATQSTSPHTPEARQAISRLLCYTWGFLLGLPALQADPELSPHAAHVIAVLRCLCDGDEGPDAQAAAHWALEHPSVLGLRHWGAALLPPDEAGAGAGAGLPPACANPRCTNLAGDSDAELAAAAAAGGGGGQRRCGGGGRSWYCSAGCQGAHRSAGHGAECGGGVATGGGKRRGA</sequence>
<dbReference type="EMBL" id="LSYV01000037">
    <property type="protein sequence ID" value="KXZ47323.1"/>
    <property type="molecule type" value="Genomic_DNA"/>
</dbReference>